<gene>
    <name evidence="2" type="ordered locus">M5M_11945</name>
</gene>
<dbReference type="KEGG" id="saga:M5M_11945"/>
<dbReference type="InterPro" id="IPR000792">
    <property type="entry name" value="Tscrpt_reg_LuxR_C"/>
</dbReference>
<dbReference type="GO" id="GO:0006355">
    <property type="term" value="P:regulation of DNA-templated transcription"/>
    <property type="evidence" value="ECO:0007669"/>
    <property type="project" value="InterPro"/>
</dbReference>
<dbReference type="EMBL" id="CP003746">
    <property type="protein sequence ID" value="AFU99562.1"/>
    <property type="molecule type" value="Genomic_DNA"/>
</dbReference>
<dbReference type="eggNOG" id="COG2771">
    <property type="taxonomic scope" value="Bacteria"/>
</dbReference>
<organism evidence="2 3">
    <name type="scientific">Simiduia agarivorans (strain DSM 21679 / JCM 13881 / BCRC 17597 / SA1)</name>
    <dbReference type="NCBI Taxonomy" id="1117647"/>
    <lineage>
        <taxon>Bacteria</taxon>
        <taxon>Pseudomonadati</taxon>
        <taxon>Pseudomonadota</taxon>
        <taxon>Gammaproteobacteria</taxon>
        <taxon>Cellvibrionales</taxon>
        <taxon>Cellvibrionaceae</taxon>
        <taxon>Simiduia</taxon>
    </lineage>
</organism>
<dbReference type="GO" id="GO:0003677">
    <property type="term" value="F:DNA binding"/>
    <property type="evidence" value="ECO:0007669"/>
    <property type="project" value="UniProtKB-KW"/>
</dbReference>
<evidence type="ECO:0000313" key="3">
    <source>
        <dbReference type="Proteomes" id="UP000000466"/>
    </source>
</evidence>
<keyword evidence="2" id="KW-0238">DNA-binding</keyword>
<feature type="domain" description="HTH luxR-type" evidence="1">
    <location>
        <begin position="309"/>
        <end position="366"/>
    </location>
</feature>
<dbReference type="AlphaFoldDB" id="K4L062"/>
<evidence type="ECO:0000313" key="2">
    <source>
        <dbReference type="EMBL" id="AFU99562.1"/>
    </source>
</evidence>
<proteinExistence type="predicted"/>
<accession>K4L062</accession>
<dbReference type="Proteomes" id="UP000000466">
    <property type="component" value="Chromosome"/>
</dbReference>
<dbReference type="STRING" id="1117647.M5M_11945"/>
<dbReference type="OrthoDB" id="6396117at2"/>
<reference evidence="2 3" key="1">
    <citation type="journal article" date="2013" name="Genome Announc.">
        <title>Complete genome sequence of Simiduia agarivorans SA1(T), a marine bacterium able to degrade a variety of polysaccharides.</title>
        <authorList>
            <person name="Lin S.Y."/>
            <person name="Shieh W.Y."/>
            <person name="Chen J.S."/>
            <person name="Tang S.L."/>
        </authorList>
    </citation>
    <scope>NUCLEOTIDE SEQUENCE [LARGE SCALE GENOMIC DNA]</scope>
    <source>
        <strain evidence="3">DSM 21679 / JCM 13881 / BCRC 17597 / SA1</strain>
    </source>
</reference>
<protein>
    <submittedName>
        <fullName evidence="2">DNA-binding HTH domain-containing protein</fullName>
    </submittedName>
</protein>
<dbReference type="InterPro" id="IPR016032">
    <property type="entry name" value="Sig_transdc_resp-reg_C-effctor"/>
</dbReference>
<dbReference type="HOGENOM" id="CLU_037939_6_0_6"/>
<dbReference type="RefSeq" id="WP_015047726.1">
    <property type="nucleotide sequence ID" value="NC_018868.3"/>
</dbReference>
<dbReference type="Gene3D" id="1.10.10.10">
    <property type="entry name" value="Winged helix-like DNA-binding domain superfamily/Winged helix DNA-binding domain"/>
    <property type="match status" value="1"/>
</dbReference>
<dbReference type="SMART" id="SM00421">
    <property type="entry name" value="HTH_LUXR"/>
    <property type="match status" value="1"/>
</dbReference>
<sequence>MNKDVDFPLEAIYECVASPEKYTSVLAALSEVLGSSHAFVAMRSGVDDSPVGFFQSGFDEGYFERYQAHFYQVDLWTHGLARYKFNEFHPSHIVCNDKAFLNSEIYTDFAQPAGIRHSIGQLNVENDQNLITEIAFMRGKDRQHYAGDQVKTANFFSRHLLHALALSNRLLSYQAMSHNLACIVDQLAEPAFICNRDGQVQYANEAANRFFRRCPWFTEAGGSIRIFDSSLRALFLNGLQHICDSHIIGSKTELERSFQQDGSHYQLSFSALPYSTVMSWGRSTSISCLIKLKIMQHERQISPGQIAEVFGLTESEATTVAYLCNGLSPEDISEKRALKISSVRQQIKAALQKTDTGSQAQLVSKVLRLLL</sequence>
<evidence type="ECO:0000259" key="1">
    <source>
        <dbReference type="SMART" id="SM00421"/>
    </source>
</evidence>
<dbReference type="SUPFAM" id="SSF46894">
    <property type="entry name" value="C-terminal effector domain of the bipartite response regulators"/>
    <property type="match status" value="1"/>
</dbReference>
<name>K4L062_SIMAS</name>
<dbReference type="InterPro" id="IPR036388">
    <property type="entry name" value="WH-like_DNA-bd_sf"/>
</dbReference>
<keyword evidence="3" id="KW-1185">Reference proteome</keyword>